<dbReference type="Proteomes" id="UP001383192">
    <property type="component" value="Unassembled WGS sequence"/>
</dbReference>
<evidence type="ECO:0000256" key="1">
    <source>
        <dbReference type="SAM" id="MobiDB-lite"/>
    </source>
</evidence>
<dbReference type="EMBL" id="JAYKXP010000207">
    <property type="protein sequence ID" value="KAK7019448.1"/>
    <property type="molecule type" value="Genomic_DNA"/>
</dbReference>
<feature type="region of interest" description="Disordered" evidence="1">
    <location>
        <begin position="1"/>
        <end position="26"/>
    </location>
</feature>
<feature type="region of interest" description="Disordered" evidence="1">
    <location>
        <begin position="44"/>
        <end position="90"/>
    </location>
</feature>
<sequence length="213" mass="23409">MSLLDVVSPRESPKPPPPAEVLLLSQTDFAPPPLPHVWLACEDTLANPGPKSSSQPSARGVRFVESMRSSTSAPTSSSTSELSSDALDTSEEELVAQALIPLSPAPSTYPPTRVVRTDKPKDVQTLGRNQLLDAIKNAGFPDNRLDSFTSTVTKLAKEHLRPVSYTNQKKKALETVEMKVLKEFSELDGYEERWPLKYLLIIDRKNAKAKGNK</sequence>
<name>A0AAW0B2V1_9AGAR</name>
<keyword evidence="3" id="KW-1185">Reference proteome</keyword>
<reference evidence="2 3" key="1">
    <citation type="submission" date="2024-01" db="EMBL/GenBank/DDBJ databases">
        <title>A draft genome for a cacao thread blight-causing isolate of Paramarasmius palmivorus.</title>
        <authorList>
            <person name="Baruah I.K."/>
            <person name="Bukari Y."/>
            <person name="Amoako-Attah I."/>
            <person name="Meinhardt L.W."/>
            <person name="Bailey B.A."/>
            <person name="Cohen S.P."/>
        </authorList>
    </citation>
    <scope>NUCLEOTIDE SEQUENCE [LARGE SCALE GENOMIC DNA]</scope>
    <source>
        <strain evidence="2 3">GH-12</strain>
    </source>
</reference>
<accession>A0AAW0B2V1</accession>
<gene>
    <name evidence="2" type="ORF">VNI00_018058</name>
</gene>
<proteinExistence type="predicted"/>
<feature type="compositionally biased region" description="Low complexity" evidence="1">
    <location>
        <begin position="69"/>
        <end position="87"/>
    </location>
</feature>
<comment type="caution">
    <text evidence="2">The sequence shown here is derived from an EMBL/GenBank/DDBJ whole genome shotgun (WGS) entry which is preliminary data.</text>
</comment>
<evidence type="ECO:0000313" key="2">
    <source>
        <dbReference type="EMBL" id="KAK7019448.1"/>
    </source>
</evidence>
<evidence type="ECO:0000313" key="3">
    <source>
        <dbReference type="Proteomes" id="UP001383192"/>
    </source>
</evidence>
<dbReference type="AlphaFoldDB" id="A0AAW0B2V1"/>
<protein>
    <submittedName>
        <fullName evidence="2">Uncharacterized protein</fullName>
    </submittedName>
</protein>
<organism evidence="2 3">
    <name type="scientific">Paramarasmius palmivorus</name>
    <dbReference type="NCBI Taxonomy" id="297713"/>
    <lineage>
        <taxon>Eukaryota</taxon>
        <taxon>Fungi</taxon>
        <taxon>Dikarya</taxon>
        <taxon>Basidiomycota</taxon>
        <taxon>Agaricomycotina</taxon>
        <taxon>Agaricomycetes</taxon>
        <taxon>Agaricomycetidae</taxon>
        <taxon>Agaricales</taxon>
        <taxon>Marasmiineae</taxon>
        <taxon>Marasmiaceae</taxon>
        <taxon>Paramarasmius</taxon>
    </lineage>
</organism>